<sequence length="172" mass="18080">MLAFANSGPLPSVPTGAEAPGWLAFAEVCLKSVVEGRPIEDLAKAAGMLPVSSGALGGTAKDRAWRLGLLKPSYVVAWTDGGCTAIVEQGDAAALGEMARAAILARPERFRPGLSGLFDGDRVQRDVYCAERNGRWTLATITVPGPQANKRTRALSSSVYARPTPSLLCQAR</sequence>
<name>A0A2W5V8N2_9CAUL</name>
<accession>A0A2W5V8N2</accession>
<dbReference type="Proteomes" id="UP000249393">
    <property type="component" value="Unassembled WGS sequence"/>
</dbReference>
<organism evidence="1 2">
    <name type="scientific">Caulobacter segnis</name>
    <dbReference type="NCBI Taxonomy" id="88688"/>
    <lineage>
        <taxon>Bacteria</taxon>
        <taxon>Pseudomonadati</taxon>
        <taxon>Pseudomonadota</taxon>
        <taxon>Alphaproteobacteria</taxon>
        <taxon>Caulobacterales</taxon>
        <taxon>Caulobacteraceae</taxon>
        <taxon>Caulobacter</taxon>
    </lineage>
</organism>
<evidence type="ECO:0000313" key="1">
    <source>
        <dbReference type="EMBL" id="PZR34977.1"/>
    </source>
</evidence>
<gene>
    <name evidence="1" type="ORF">DI526_08640</name>
</gene>
<comment type="caution">
    <text evidence="1">The sequence shown here is derived from an EMBL/GenBank/DDBJ whole genome shotgun (WGS) entry which is preliminary data.</text>
</comment>
<dbReference type="EMBL" id="QFQZ01000020">
    <property type="protein sequence ID" value="PZR34977.1"/>
    <property type="molecule type" value="Genomic_DNA"/>
</dbReference>
<protein>
    <submittedName>
        <fullName evidence="1">Uncharacterized protein</fullName>
    </submittedName>
</protein>
<proteinExistence type="predicted"/>
<evidence type="ECO:0000313" key="2">
    <source>
        <dbReference type="Proteomes" id="UP000249393"/>
    </source>
</evidence>
<dbReference type="AlphaFoldDB" id="A0A2W5V8N2"/>
<reference evidence="1 2" key="1">
    <citation type="submission" date="2017-08" db="EMBL/GenBank/DDBJ databases">
        <title>Infants hospitalized years apart are colonized by the same room-sourced microbial strains.</title>
        <authorList>
            <person name="Brooks B."/>
            <person name="Olm M.R."/>
            <person name="Firek B.A."/>
            <person name="Baker R."/>
            <person name="Thomas B.C."/>
            <person name="Morowitz M.J."/>
            <person name="Banfield J.F."/>
        </authorList>
    </citation>
    <scope>NUCLEOTIDE SEQUENCE [LARGE SCALE GENOMIC DNA]</scope>
    <source>
        <strain evidence="1">S2_003_000_R2_4</strain>
    </source>
</reference>